<dbReference type="EMBL" id="SIHI01000002">
    <property type="protein sequence ID" value="TWT55809.1"/>
    <property type="molecule type" value="Genomic_DNA"/>
</dbReference>
<reference evidence="1 2" key="1">
    <citation type="submission" date="2019-02" db="EMBL/GenBank/DDBJ databases">
        <title>Deep-cultivation of Planctomycetes and their phenomic and genomic characterization uncovers novel biology.</title>
        <authorList>
            <person name="Wiegand S."/>
            <person name="Jogler M."/>
            <person name="Boedeker C."/>
            <person name="Pinto D."/>
            <person name="Vollmers J."/>
            <person name="Rivas-Marin E."/>
            <person name="Kohn T."/>
            <person name="Peeters S.H."/>
            <person name="Heuer A."/>
            <person name="Rast P."/>
            <person name="Oberbeckmann S."/>
            <person name="Bunk B."/>
            <person name="Jeske O."/>
            <person name="Meyerdierks A."/>
            <person name="Storesund J.E."/>
            <person name="Kallscheuer N."/>
            <person name="Luecker S."/>
            <person name="Lage O.M."/>
            <person name="Pohl T."/>
            <person name="Merkel B.J."/>
            <person name="Hornburger P."/>
            <person name="Mueller R.-W."/>
            <person name="Bruemmer F."/>
            <person name="Labrenz M."/>
            <person name="Spormann A.M."/>
            <person name="Op Den Camp H."/>
            <person name="Overmann J."/>
            <person name="Amann R."/>
            <person name="Jetten M.S.M."/>
            <person name="Mascher T."/>
            <person name="Medema M.H."/>
            <person name="Devos D.P."/>
            <person name="Kaster A.-K."/>
            <person name="Ovreas L."/>
            <person name="Rohde M."/>
            <person name="Galperin M.Y."/>
            <person name="Jogler C."/>
        </authorList>
    </citation>
    <scope>NUCLEOTIDE SEQUENCE [LARGE SCALE GENOMIC DNA]</scope>
    <source>
        <strain evidence="1 2">KOR42</strain>
    </source>
</reference>
<organism evidence="1 2">
    <name type="scientific">Thalassoglobus neptunius</name>
    <dbReference type="NCBI Taxonomy" id="1938619"/>
    <lineage>
        <taxon>Bacteria</taxon>
        <taxon>Pseudomonadati</taxon>
        <taxon>Planctomycetota</taxon>
        <taxon>Planctomycetia</taxon>
        <taxon>Planctomycetales</taxon>
        <taxon>Planctomycetaceae</taxon>
        <taxon>Thalassoglobus</taxon>
    </lineage>
</organism>
<proteinExistence type="predicted"/>
<name>A0A5C5WZT3_9PLAN</name>
<evidence type="ECO:0000313" key="1">
    <source>
        <dbReference type="EMBL" id="TWT55809.1"/>
    </source>
</evidence>
<dbReference type="Proteomes" id="UP000317243">
    <property type="component" value="Unassembled WGS sequence"/>
</dbReference>
<accession>A0A5C5WZT3</accession>
<keyword evidence="2" id="KW-1185">Reference proteome</keyword>
<sequence length="129" mass="14510">MIITWPWHNVDAINASTNFVRNRIADLMTATQIITTDHQCTNLKSSPVVTKIPTSVLDHEPICITRTAEKPIPQPDFLTICIVHDTFFSICFKGSKQDAPLIDALLSPVMILSTVTNETLLRFKFHGFE</sequence>
<comment type="caution">
    <text evidence="1">The sequence shown here is derived from an EMBL/GenBank/DDBJ whole genome shotgun (WGS) entry which is preliminary data.</text>
</comment>
<evidence type="ECO:0000313" key="2">
    <source>
        <dbReference type="Proteomes" id="UP000317243"/>
    </source>
</evidence>
<gene>
    <name evidence="1" type="ORF">KOR42_26200</name>
</gene>
<protein>
    <submittedName>
        <fullName evidence="1">Uncharacterized protein</fullName>
    </submittedName>
</protein>
<dbReference type="AlphaFoldDB" id="A0A5C5WZT3"/>